<dbReference type="InterPro" id="IPR058240">
    <property type="entry name" value="rSAM_sf"/>
</dbReference>
<dbReference type="SFLD" id="SFLDG01067">
    <property type="entry name" value="SPASM/twitch_domain_containing"/>
    <property type="match status" value="1"/>
</dbReference>
<keyword evidence="3" id="KW-0949">S-adenosyl-L-methionine</keyword>
<evidence type="ECO:0000256" key="6">
    <source>
        <dbReference type="ARBA" id="ARBA00023014"/>
    </source>
</evidence>
<dbReference type="InterPro" id="IPR007197">
    <property type="entry name" value="rSAM"/>
</dbReference>
<evidence type="ECO:0000256" key="4">
    <source>
        <dbReference type="ARBA" id="ARBA00022723"/>
    </source>
</evidence>
<dbReference type="PANTHER" id="PTHR43787:SF3">
    <property type="entry name" value="ARYLSULFATASE REGULATORY PROTEIN"/>
    <property type="match status" value="1"/>
</dbReference>
<dbReference type="InterPro" id="IPR023867">
    <property type="entry name" value="Sulphatase_maturase_rSAM"/>
</dbReference>
<dbReference type="InterPro" id="IPR026322">
    <property type="entry name" value="Geopep_mat_rSAM"/>
</dbReference>
<dbReference type="InterPro" id="IPR013785">
    <property type="entry name" value="Aldolase_TIM"/>
</dbReference>
<evidence type="ECO:0000256" key="1">
    <source>
        <dbReference type="ARBA" id="ARBA00001966"/>
    </source>
</evidence>
<organism evidence="8 9">
    <name type="scientific">Geoanaerobacter pelophilus</name>
    <dbReference type="NCBI Taxonomy" id="60036"/>
    <lineage>
        <taxon>Bacteria</taxon>
        <taxon>Pseudomonadati</taxon>
        <taxon>Thermodesulfobacteriota</taxon>
        <taxon>Desulfuromonadia</taxon>
        <taxon>Geobacterales</taxon>
        <taxon>Geobacteraceae</taxon>
        <taxon>Geoanaerobacter</taxon>
    </lineage>
</organism>
<comment type="cofactor">
    <cofactor evidence="1">
        <name>[4Fe-4S] cluster</name>
        <dbReference type="ChEBI" id="CHEBI:49883"/>
    </cofactor>
</comment>
<dbReference type="CDD" id="cd01335">
    <property type="entry name" value="Radical_SAM"/>
    <property type="match status" value="1"/>
</dbReference>
<dbReference type="Gene3D" id="3.20.20.70">
    <property type="entry name" value="Aldolase class I"/>
    <property type="match status" value="1"/>
</dbReference>
<keyword evidence="6" id="KW-0411">Iron-sulfur</keyword>
<gene>
    <name evidence="8" type="primary">gptM</name>
    <name evidence="8" type="ORF">KI809_14495</name>
</gene>
<dbReference type="Pfam" id="PF04055">
    <property type="entry name" value="Radical_SAM"/>
    <property type="match status" value="1"/>
</dbReference>
<dbReference type="SFLD" id="SFLDG01384">
    <property type="entry name" value="thioether_bond_formation_requi"/>
    <property type="match status" value="1"/>
</dbReference>
<keyword evidence="4" id="KW-0479">Metal-binding</keyword>
<dbReference type="AlphaFoldDB" id="A0AAW4LBW4"/>
<dbReference type="SUPFAM" id="SSF102114">
    <property type="entry name" value="Radical SAM enzymes"/>
    <property type="match status" value="1"/>
</dbReference>
<reference evidence="8 9" key="1">
    <citation type="submission" date="2021-05" db="EMBL/GenBank/DDBJ databases">
        <title>The draft genome of Geobacter pelophilus DSM 12255.</title>
        <authorList>
            <person name="Xu Z."/>
            <person name="Masuda Y."/>
            <person name="Itoh H."/>
            <person name="Senoo K."/>
        </authorList>
    </citation>
    <scope>NUCLEOTIDE SEQUENCE [LARGE SCALE GENOMIC DNA]</scope>
    <source>
        <strain evidence="8 9">DSM 12255</strain>
    </source>
</reference>
<evidence type="ECO:0000256" key="2">
    <source>
        <dbReference type="ARBA" id="ARBA00022485"/>
    </source>
</evidence>
<protein>
    <submittedName>
        <fullName evidence="8">Geopeptide radical SAM maturase</fullName>
    </submittedName>
</protein>
<evidence type="ECO:0000313" key="9">
    <source>
        <dbReference type="Proteomes" id="UP000811899"/>
    </source>
</evidence>
<evidence type="ECO:0000256" key="5">
    <source>
        <dbReference type="ARBA" id="ARBA00023004"/>
    </source>
</evidence>
<dbReference type="GO" id="GO:0016491">
    <property type="term" value="F:oxidoreductase activity"/>
    <property type="evidence" value="ECO:0007669"/>
    <property type="project" value="InterPro"/>
</dbReference>
<dbReference type="NCBIfam" id="TIGR04085">
    <property type="entry name" value="rSAM_more_4Fe4S"/>
    <property type="match status" value="1"/>
</dbReference>
<accession>A0AAW4LBW4</accession>
<dbReference type="GO" id="GO:0051539">
    <property type="term" value="F:4 iron, 4 sulfur cluster binding"/>
    <property type="evidence" value="ECO:0007669"/>
    <property type="project" value="UniProtKB-KW"/>
</dbReference>
<proteinExistence type="predicted"/>
<feature type="domain" description="Radical SAM core" evidence="7">
    <location>
        <begin position="80"/>
        <end position="316"/>
    </location>
</feature>
<dbReference type="NCBIfam" id="TIGR04280">
    <property type="entry name" value="geopep_mat_rSAM"/>
    <property type="match status" value="1"/>
</dbReference>
<dbReference type="SFLD" id="SFLDS00029">
    <property type="entry name" value="Radical_SAM"/>
    <property type="match status" value="1"/>
</dbReference>
<evidence type="ECO:0000259" key="7">
    <source>
        <dbReference type="PROSITE" id="PS51918"/>
    </source>
</evidence>
<dbReference type="PROSITE" id="PS51918">
    <property type="entry name" value="RADICAL_SAM"/>
    <property type="match status" value="1"/>
</dbReference>
<dbReference type="RefSeq" id="WP_214172292.1">
    <property type="nucleotide sequence ID" value="NZ_JAHCVJ010000006.1"/>
</dbReference>
<dbReference type="EMBL" id="JAHCVJ010000006">
    <property type="protein sequence ID" value="MBT0665514.1"/>
    <property type="molecule type" value="Genomic_DNA"/>
</dbReference>
<comment type="caution">
    <text evidence="8">The sequence shown here is derived from an EMBL/GenBank/DDBJ whole genome shotgun (WGS) entry which is preliminary data.</text>
</comment>
<dbReference type="GO" id="GO:0046872">
    <property type="term" value="F:metal ion binding"/>
    <property type="evidence" value="ECO:0007669"/>
    <property type="project" value="UniProtKB-KW"/>
</dbReference>
<dbReference type="Proteomes" id="UP000811899">
    <property type="component" value="Unassembled WGS sequence"/>
</dbReference>
<dbReference type="PANTHER" id="PTHR43787">
    <property type="entry name" value="FEMO COFACTOR BIOSYNTHESIS PROTEIN NIFB-RELATED"/>
    <property type="match status" value="1"/>
</dbReference>
<sequence length="427" mass="47386">MPLSCYLKIYPDPQRPGHHLLYSTKKGSLVRLSEAKLAAIRDNTLSESDRATLKRLELLVDDPAAEREAMANIVAKSNERSTNFSATVVLTMACNLACPYCFEEEFRRNQQMTAETADLLVVYIQQEQIAKGRDVQIRFYGGEPLMALPMLKRIAAELQQAARNQGTKFSCTMVTNATLLTPEVVEELLPLGLTAAQVTLDGPREIHDPQRPFVSGKGSFDTILANIAAVHRLVTLKPGGNFTRDNYTEFPKMLDAMLAAGIDPQRLDPVVFAPILPKSGSNTIHDATGCCRSCDEPWLAEASLLLRQETLRRGFKVEKPAMGACMVEFANDMVVNWDGAIYKCPGFMGWPELCIGTLATGIRDYSASHNLNLWQNDECLACPYLPLCFGGCRLLTFMKTGAMDDVACRRDFYDATLEQMVVQDLPR</sequence>
<dbReference type="SFLD" id="SFLDG01386">
    <property type="entry name" value="main_SPASM_domain-containing"/>
    <property type="match status" value="1"/>
</dbReference>
<keyword evidence="5" id="KW-0408">Iron</keyword>
<evidence type="ECO:0000313" key="8">
    <source>
        <dbReference type="EMBL" id="MBT0665514.1"/>
    </source>
</evidence>
<keyword evidence="9" id="KW-1185">Reference proteome</keyword>
<name>A0AAW4LBW4_9BACT</name>
<evidence type="ECO:0000256" key="3">
    <source>
        <dbReference type="ARBA" id="ARBA00022691"/>
    </source>
</evidence>
<dbReference type="InterPro" id="IPR023885">
    <property type="entry name" value="4Fe4S-binding_SPASM_dom"/>
</dbReference>
<keyword evidence="2" id="KW-0004">4Fe-4S</keyword>